<dbReference type="GO" id="GO:0016740">
    <property type="term" value="F:transferase activity"/>
    <property type="evidence" value="ECO:0007669"/>
    <property type="project" value="UniProtKB-KW"/>
</dbReference>
<feature type="non-terminal residue" evidence="1">
    <location>
        <position position="1"/>
    </location>
</feature>
<sequence>IYPCVDPKMKETLINQTNFYLDINYGPALDDALQEIVRQGNPIYSFESASHFSNGENQVFAVDNVDEMVKSIQNKLSESHR</sequence>
<proteinExistence type="predicted"/>
<dbReference type="Proteomes" id="UP000437160">
    <property type="component" value="Unassembled WGS sequence"/>
</dbReference>
<name>A0A6I3UU27_STREE</name>
<reference evidence="1 2" key="1">
    <citation type="submission" date="2019-11" db="EMBL/GenBank/DDBJ databases">
        <title>Growth characteristics of pneumococcus vary with the chemical composition of the capsule and with environmental conditions.</title>
        <authorList>
            <person name="Tothpal A."/>
            <person name="Desobry K."/>
            <person name="Joshi S."/>
            <person name="Wyllie A.L."/>
            <person name="Weinberger D.M."/>
        </authorList>
    </citation>
    <scope>NUCLEOTIDE SEQUENCE [LARGE SCALE GENOMIC DNA]</scope>
    <source>
        <strain evidence="2">pnumococcus19F</strain>
    </source>
</reference>
<dbReference type="AlphaFoldDB" id="A0A6I3UU27"/>
<comment type="caution">
    <text evidence="1">The sequence shown here is derived from an EMBL/GenBank/DDBJ whole genome shotgun (WGS) entry which is preliminary data.</text>
</comment>
<organism evidence="1 2">
    <name type="scientific">Streptococcus pneumoniae</name>
    <dbReference type="NCBI Taxonomy" id="1313"/>
    <lineage>
        <taxon>Bacteria</taxon>
        <taxon>Bacillati</taxon>
        <taxon>Bacillota</taxon>
        <taxon>Bacilli</taxon>
        <taxon>Lactobacillales</taxon>
        <taxon>Streptococcaceae</taxon>
        <taxon>Streptococcus</taxon>
    </lineage>
</organism>
<dbReference type="EMBL" id="WNIA01000180">
    <property type="protein sequence ID" value="MTV99652.1"/>
    <property type="molecule type" value="Genomic_DNA"/>
</dbReference>
<evidence type="ECO:0000313" key="1">
    <source>
        <dbReference type="EMBL" id="MTV99652.1"/>
    </source>
</evidence>
<accession>A0A6I3UU27</accession>
<protein>
    <submittedName>
        <fullName evidence="1">Glycosyltransferase family 8 protein</fullName>
    </submittedName>
</protein>
<evidence type="ECO:0000313" key="2">
    <source>
        <dbReference type="Proteomes" id="UP000437160"/>
    </source>
</evidence>
<keyword evidence="1" id="KW-0808">Transferase</keyword>
<gene>
    <name evidence="1" type="ORF">GM536_11535</name>
</gene>